<feature type="compositionally biased region" description="Low complexity" evidence="10">
    <location>
        <begin position="313"/>
        <end position="324"/>
    </location>
</feature>
<dbReference type="Gene3D" id="3.90.550.50">
    <property type="match status" value="1"/>
</dbReference>
<evidence type="ECO:0000256" key="9">
    <source>
        <dbReference type="ARBA" id="ARBA00037847"/>
    </source>
</evidence>
<dbReference type="Proteomes" id="UP000823872">
    <property type="component" value="Chromosome E3"/>
</dbReference>
<protein>
    <recommendedName>
        <fullName evidence="12">Fringe-like glycosyltransferase domain-containing protein</fullName>
    </recommendedName>
</protein>
<evidence type="ECO:0000256" key="8">
    <source>
        <dbReference type="ARBA" id="ARBA00023136"/>
    </source>
</evidence>
<organism evidence="13 14">
    <name type="scientific">Felis catus</name>
    <name type="common">Cat</name>
    <name type="synonym">Felis silvestris catus</name>
    <dbReference type="NCBI Taxonomy" id="9685"/>
    <lineage>
        <taxon>Eukaryota</taxon>
        <taxon>Metazoa</taxon>
        <taxon>Chordata</taxon>
        <taxon>Craniata</taxon>
        <taxon>Vertebrata</taxon>
        <taxon>Euteleostomi</taxon>
        <taxon>Mammalia</taxon>
        <taxon>Eutheria</taxon>
        <taxon>Laurasiatheria</taxon>
        <taxon>Carnivora</taxon>
        <taxon>Feliformia</taxon>
        <taxon>Felidae</taxon>
        <taxon>Felinae</taxon>
        <taxon>Felis</taxon>
    </lineage>
</organism>
<keyword evidence="8" id="KW-0472">Membrane</keyword>
<comment type="subcellular location">
    <subcellularLocation>
        <location evidence="9">Endomembrane system</location>
        <topology evidence="9">Single-pass membrane protein</topology>
    </subcellularLocation>
    <subcellularLocation>
        <location evidence="1">Membrane</location>
        <topology evidence="1">Single-pass type II membrane protein</topology>
    </subcellularLocation>
</comment>
<reference evidence="13 14" key="1">
    <citation type="submission" date="2021-02" db="EMBL/GenBank/DDBJ databases">
        <title>Safari Cat Assemblies.</title>
        <authorList>
            <person name="Bredemeyer K.R."/>
            <person name="Murphy W.J."/>
        </authorList>
    </citation>
    <scope>NUCLEOTIDE SEQUENCE [LARGE SCALE GENOMIC DNA]</scope>
</reference>
<proteinExistence type="inferred from homology"/>
<keyword evidence="3" id="KW-0328">Glycosyltransferase</keyword>
<evidence type="ECO:0000256" key="1">
    <source>
        <dbReference type="ARBA" id="ARBA00004606"/>
    </source>
</evidence>
<evidence type="ECO:0000256" key="2">
    <source>
        <dbReference type="ARBA" id="ARBA00008661"/>
    </source>
</evidence>
<evidence type="ECO:0000259" key="12">
    <source>
        <dbReference type="Pfam" id="PF02434"/>
    </source>
</evidence>
<keyword evidence="6" id="KW-0735">Signal-anchor</keyword>
<gene>
    <name evidence="13" type="primary">LFNG</name>
</gene>
<accession>A0ABI7W478</accession>
<feature type="region of interest" description="Disordered" evidence="10">
    <location>
        <begin position="415"/>
        <end position="510"/>
    </location>
</feature>
<keyword evidence="7" id="KW-1133">Transmembrane helix</keyword>
<sequence>MLKRCGRRLLLALAGALLACLLVLTADPPPPPVPAERGRRALRSLAGPAGAAPAPGLEAAAAPAALAREVHSLSEYFSLLTRARRDAGPPPGGAPRPADGHPPPPAEPLAPHDVFIAVKTTRKFHRARLDLLLETWISRHKQMTFIFTDGEDEALARRTGNVVNTNCSAAHSRQALSCKMAVEFDHFMESGRKWFCHVDDDNYVNVRALLRLLASYPHTQDVYIGKPSLDRPIQATERVSENTMRPVHFWFATGGAGFCISRGLALKMSPWARWVPWDTGEAPLAPKDPPPAWFGSLSQLRVPQPHVRRQAASRSPPLVPSRLPGTRAGGSTGPRHRRAGLLSAPSRPRTQNCQAGIEEGAGLAREPVRNADGVCTLLHRGVSPSPWSWLLPSVLVLPGRILPDSQWAAGSRLASAHPLSSSPPFLQQGPLHEHGRAHPLAGRLHHRLHRGGPPGGAPHPQRALPLPPGEPAAGAGLGAPRAGAPPAARPRAKGQAGRGRKWGEEGALGGVAMVNREVGKGRRWDTQTPHRRDPAHIPCDTPALCCAVWGFSCTSR</sequence>
<keyword evidence="14" id="KW-1185">Reference proteome</keyword>
<name>A0ABI7W478_FELCA</name>
<dbReference type="InterPro" id="IPR003378">
    <property type="entry name" value="Fringe-like_glycosylTrfase"/>
</dbReference>
<keyword evidence="11" id="KW-0732">Signal</keyword>
<evidence type="ECO:0000256" key="6">
    <source>
        <dbReference type="ARBA" id="ARBA00022968"/>
    </source>
</evidence>
<feature type="compositionally biased region" description="Low complexity" evidence="10">
    <location>
        <begin position="471"/>
        <end position="486"/>
    </location>
</feature>
<dbReference type="Ensembl" id="ENSFCTT00005008301.1">
    <property type="protein sequence ID" value="ENSFCTP00005005169.1"/>
    <property type="gene ID" value="ENSFCTG00005003110.1"/>
</dbReference>
<evidence type="ECO:0000313" key="14">
    <source>
        <dbReference type="Proteomes" id="UP000823872"/>
    </source>
</evidence>
<dbReference type="PANTHER" id="PTHR10811">
    <property type="entry name" value="FRINGE-RELATED"/>
    <property type="match status" value="1"/>
</dbReference>
<feature type="domain" description="Fringe-like glycosyltransferase" evidence="12">
    <location>
        <begin position="108"/>
        <end position="273"/>
    </location>
</feature>
<feature type="chain" id="PRO_5046096558" description="Fringe-like glycosyltransferase domain-containing protein" evidence="11">
    <location>
        <begin position="26"/>
        <end position="556"/>
    </location>
</feature>
<reference evidence="13" key="3">
    <citation type="submission" date="2025-09" db="UniProtKB">
        <authorList>
            <consortium name="Ensembl"/>
        </authorList>
    </citation>
    <scope>IDENTIFICATION</scope>
    <source>
        <strain evidence="13">breed Abyssinian</strain>
    </source>
</reference>
<evidence type="ECO:0000256" key="10">
    <source>
        <dbReference type="SAM" id="MobiDB-lite"/>
    </source>
</evidence>
<keyword evidence="4" id="KW-0808">Transferase</keyword>
<comment type="similarity">
    <text evidence="2">Belongs to the glycosyltransferase 31 family.</text>
</comment>
<dbReference type="GeneTree" id="ENSGT00940000158717"/>
<evidence type="ECO:0000256" key="7">
    <source>
        <dbReference type="ARBA" id="ARBA00022989"/>
    </source>
</evidence>
<keyword evidence="5" id="KW-0812">Transmembrane</keyword>
<feature type="compositionally biased region" description="Low complexity" evidence="10">
    <location>
        <begin position="415"/>
        <end position="426"/>
    </location>
</feature>
<feature type="region of interest" description="Disordered" evidence="10">
    <location>
        <begin position="305"/>
        <end position="351"/>
    </location>
</feature>
<feature type="compositionally biased region" description="Pro residues" evidence="10">
    <location>
        <begin position="88"/>
        <end position="108"/>
    </location>
</feature>
<feature type="region of interest" description="Disordered" evidence="10">
    <location>
        <begin position="84"/>
        <end position="110"/>
    </location>
</feature>
<feature type="signal peptide" evidence="11">
    <location>
        <begin position="1"/>
        <end position="25"/>
    </location>
</feature>
<evidence type="ECO:0000256" key="5">
    <source>
        <dbReference type="ARBA" id="ARBA00022692"/>
    </source>
</evidence>
<dbReference type="Pfam" id="PF02434">
    <property type="entry name" value="Fringe"/>
    <property type="match status" value="1"/>
</dbReference>
<reference evidence="13" key="2">
    <citation type="submission" date="2025-08" db="UniProtKB">
        <authorList>
            <consortium name="Ensembl"/>
        </authorList>
    </citation>
    <scope>IDENTIFICATION</scope>
    <source>
        <strain evidence="13">breed Abyssinian</strain>
    </source>
</reference>
<evidence type="ECO:0000256" key="3">
    <source>
        <dbReference type="ARBA" id="ARBA00022676"/>
    </source>
</evidence>
<evidence type="ECO:0000256" key="4">
    <source>
        <dbReference type="ARBA" id="ARBA00022679"/>
    </source>
</evidence>
<evidence type="ECO:0000313" key="13">
    <source>
        <dbReference type="Ensembl" id="ENSFCTP00005005169.1"/>
    </source>
</evidence>
<evidence type="ECO:0000256" key="11">
    <source>
        <dbReference type="SAM" id="SignalP"/>
    </source>
</evidence>
<dbReference type="PROSITE" id="PS51257">
    <property type="entry name" value="PROKAR_LIPOPROTEIN"/>
    <property type="match status" value="1"/>
</dbReference>